<evidence type="ECO:0000259" key="1">
    <source>
        <dbReference type="PROSITE" id="PS50234"/>
    </source>
</evidence>
<organism evidence="2 3">
    <name type="scientific">Panagrolaimus davidi</name>
    <dbReference type="NCBI Taxonomy" id="227884"/>
    <lineage>
        <taxon>Eukaryota</taxon>
        <taxon>Metazoa</taxon>
        <taxon>Ecdysozoa</taxon>
        <taxon>Nematoda</taxon>
        <taxon>Chromadorea</taxon>
        <taxon>Rhabditida</taxon>
        <taxon>Tylenchina</taxon>
        <taxon>Panagrolaimomorpha</taxon>
        <taxon>Panagrolaimoidea</taxon>
        <taxon>Panagrolaimidae</taxon>
        <taxon>Panagrolaimus</taxon>
    </lineage>
</organism>
<dbReference type="Proteomes" id="UP000887578">
    <property type="component" value="Unplaced"/>
</dbReference>
<sequence length="359" mass="39202">MASQYSFLDDITEQNPFSSKFGIIEFSDNATVSVPLEKYSRVQFYWRLQNNTGYGSGGVSNVTAALSLAYDEFLQHGSLNDGDYIIPKVIVLVVNDISSFDLKQASVAMNKLKKLVQLPIGIIVPGLPGIVPCSQTRLGELVGNANWTFGLLDSAVTGIPALTNSTFKCPYCTDLIFICEMTAAIGYNTKLQCLQLAQKLALAANQNSKRKYAIALYGVQIYHSVVLQEIYEFNVTINQLIQNLEEQNSPNGGQTSLAPILNQLYTTLGNSSSSKIGVTIIMGELSVIKDPNPAFAAAQKVAKLNSDIYVLDETRFGPPSSIWTTLTNNQPDHVVNATSAADIEDFFKTLLQDLQKSQC</sequence>
<dbReference type="SUPFAM" id="SSF53300">
    <property type="entry name" value="vWA-like"/>
    <property type="match status" value="2"/>
</dbReference>
<dbReference type="Gene3D" id="3.40.50.410">
    <property type="entry name" value="von Willebrand factor, type A domain"/>
    <property type="match status" value="2"/>
</dbReference>
<dbReference type="AlphaFoldDB" id="A0A914PEF0"/>
<evidence type="ECO:0000313" key="3">
    <source>
        <dbReference type="WBParaSite" id="PDA_v2.g16039.t1"/>
    </source>
</evidence>
<dbReference type="Pfam" id="PF00092">
    <property type="entry name" value="VWA"/>
    <property type="match status" value="1"/>
</dbReference>
<protein>
    <submittedName>
        <fullName evidence="3">VWFA domain-containing protein</fullName>
    </submittedName>
</protein>
<dbReference type="PROSITE" id="PS50234">
    <property type="entry name" value="VWFA"/>
    <property type="match status" value="1"/>
</dbReference>
<reference evidence="3" key="1">
    <citation type="submission" date="2022-11" db="UniProtKB">
        <authorList>
            <consortium name="WormBaseParasite"/>
        </authorList>
    </citation>
    <scope>IDENTIFICATION</scope>
</reference>
<accession>A0A914PEF0</accession>
<keyword evidence="2" id="KW-1185">Reference proteome</keyword>
<name>A0A914PEF0_9BILA</name>
<dbReference type="InterPro" id="IPR002035">
    <property type="entry name" value="VWF_A"/>
</dbReference>
<feature type="domain" description="VWFA" evidence="1">
    <location>
        <begin position="1"/>
        <end position="166"/>
    </location>
</feature>
<dbReference type="InterPro" id="IPR036465">
    <property type="entry name" value="vWFA_dom_sf"/>
</dbReference>
<dbReference type="WBParaSite" id="PDA_v2.g16039.t1">
    <property type="protein sequence ID" value="PDA_v2.g16039.t1"/>
    <property type="gene ID" value="PDA_v2.g16039"/>
</dbReference>
<proteinExistence type="predicted"/>
<evidence type="ECO:0000313" key="2">
    <source>
        <dbReference type="Proteomes" id="UP000887578"/>
    </source>
</evidence>